<feature type="region of interest" description="Disordered" evidence="1">
    <location>
        <begin position="1"/>
        <end position="21"/>
    </location>
</feature>
<dbReference type="GeneID" id="20328719"/>
<organism evidence="2 3">
    <name type="scientific">Opisthorchis viverrini</name>
    <name type="common">Southeast Asian liver fluke</name>
    <dbReference type="NCBI Taxonomy" id="6198"/>
    <lineage>
        <taxon>Eukaryota</taxon>
        <taxon>Metazoa</taxon>
        <taxon>Spiralia</taxon>
        <taxon>Lophotrochozoa</taxon>
        <taxon>Platyhelminthes</taxon>
        <taxon>Trematoda</taxon>
        <taxon>Digenea</taxon>
        <taxon>Opisthorchiida</taxon>
        <taxon>Opisthorchiata</taxon>
        <taxon>Opisthorchiidae</taxon>
        <taxon>Opisthorchis</taxon>
    </lineage>
</organism>
<protein>
    <submittedName>
        <fullName evidence="2">Uncharacterized protein</fullName>
    </submittedName>
</protein>
<dbReference type="Proteomes" id="UP000054324">
    <property type="component" value="Unassembled WGS sequence"/>
</dbReference>
<reference evidence="2 3" key="1">
    <citation type="submission" date="2013-11" db="EMBL/GenBank/DDBJ databases">
        <title>Opisthorchis viverrini - life in the bile duct.</title>
        <authorList>
            <person name="Young N.D."/>
            <person name="Nagarajan N."/>
            <person name="Lin S.J."/>
            <person name="Korhonen P.K."/>
            <person name="Jex A.R."/>
            <person name="Hall R.S."/>
            <person name="Safavi-Hemami H."/>
            <person name="Kaewkong W."/>
            <person name="Bertrand D."/>
            <person name="Gao S."/>
            <person name="Seet Q."/>
            <person name="Wongkham S."/>
            <person name="Teh B.T."/>
            <person name="Wongkham C."/>
            <person name="Intapan P.M."/>
            <person name="Maleewong W."/>
            <person name="Yang X."/>
            <person name="Hu M."/>
            <person name="Wang Z."/>
            <person name="Hofmann A."/>
            <person name="Sternberg P.W."/>
            <person name="Tan P."/>
            <person name="Wang J."/>
            <person name="Gasser R.B."/>
        </authorList>
    </citation>
    <scope>NUCLEOTIDE SEQUENCE [LARGE SCALE GENOMIC DNA]</scope>
</reference>
<evidence type="ECO:0000313" key="3">
    <source>
        <dbReference type="Proteomes" id="UP000054324"/>
    </source>
</evidence>
<accession>A0A074Z9M0</accession>
<evidence type="ECO:0000256" key="1">
    <source>
        <dbReference type="SAM" id="MobiDB-lite"/>
    </source>
</evidence>
<dbReference type="AlphaFoldDB" id="A0A074Z9M0"/>
<keyword evidence="3" id="KW-1185">Reference proteome</keyword>
<dbReference type="EMBL" id="KL596833">
    <property type="protein sequence ID" value="KER23813.1"/>
    <property type="molecule type" value="Genomic_DNA"/>
</dbReference>
<gene>
    <name evidence="2" type="ORF">T265_14553</name>
</gene>
<dbReference type="RefSeq" id="XP_009172432.1">
    <property type="nucleotide sequence ID" value="XM_009174168.1"/>
</dbReference>
<feature type="non-terminal residue" evidence="2">
    <location>
        <position position="1"/>
    </location>
</feature>
<feature type="non-terminal residue" evidence="2">
    <location>
        <position position="92"/>
    </location>
</feature>
<dbReference type="KEGG" id="ovi:T265_14553"/>
<feature type="compositionally biased region" description="Basic and acidic residues" evidence="1">
    <location>
        <begin position="1"/>
        <end position="14"/>
    </location>
</feature>
<proteinExistence type="predicted"/>
<name>A0A074Z9M0_OPIVI</name>
<sequence length="92" mass="10398">TTDEAPRALDREEYPACTNPRTDLDRPPFDCTFYFFPVSIRANPVSSCSRRAQTCHQFGSVEPARYYPIISENGHFQPFDSLAPNTPSKLIA</sequence>
<dbReference type="CTD" id="20328719"/>
<evidence type="ECO:0000313" key="2">
    <source>
        <dbReference type="EMBL" id="KER23813.1"/>
    </source>
</evidence>